<evidence type="ECO:0000313" key="3">
    <source>
        <dbReference type="Proteomes" id="UP000251960"/>
    </source>
</evidence>
<evidence type="ECO:0000313" key="2">
    <source>
        <dbReference type="EMBL" id="PWZ22966.1"/>
    </source>
</evidence>
<gene>
    <name evidence="2" type="ORF">Zm00014a_034347</name>
</gene>
<protein>
    <submittedName>
        <fullName evidence="2">Uncharacterized protein</fullName>
    </submittedName>
</protein>
<evidence type="ECO:0000256" key="1">
    <source>
        <dbReference type="SAM" id="MobiDB-lite"/>
    </source>
</evidence>
<dbReference type="EMBL" id="NCVQ01000006">
    <property type="protein sequence ID" value="PWZ22966.1"/>
    <property type="molecule type" value="Genomic_DNA"/>
</dbReference>
<sequence>MEGAADPPPFSPHRLSLRLCSTSPCPRMEHTRGSRPRCTPPPRMDPARSPGLGTLSRWSSPLSTTPARPPPASPTATGRGSKRALSVGELLVVVSVERAFGCQDGSRSRGQVQAREEDQEWIIRETLPRRERAEWRGGGCQTGIPLTTSA</sequence>
<organism evidence="2 3">
    <name type="scientific">Zea mays</name>
    <name type="common">Maize</name>
    <dbReference type="NCBI Taxonomy" id="4577"/>
    <lineage>
        <taxon>Eukaryota</taxon>
        <taxon>Viridiplantae</taxon>
        <taxon>Streptophyta</taxon>
        <taxon>Embryophyta</taxon>
        <taxon>Tracheophyta</taxon>
        <taxon>Spermatophyta</taxon>
        <taxon>Magnoliopsida</taxon>
        <taxon>Liliopsida</taxon>
        <taxon>Poales</taxon>
        <taxon>Poaceae</taxon>
        <taxon>PACMAD clade</taxon>
        <taxon>Panicoideae</taxon>
        <taxon>Andropogonodae</taxon>
        <taxon>Andropogoneae</taxon>
        <taxon>Tripsacinae</taxon>
        <taxon>Zea</taxon>
    </lineage>
</organism>
<name>A0A3L6EPS3_MAIZE</name>
<accession>A0A3L6EPS3</accession>
<feature type="region of interest" description="Disordered" evidence="1">
    <location>
        <begin position="1"/>
        <end position="83"/>
    </location>
</feature>
<proteinExistence type="predicted"/>
<comment type="caution">
    <text evidence="2">The sequence shown here is derived from an EMBL/GenBank/DDBJ whole genome shotgun (WGS) entry which is preliminary data.</text>
</comment>
<dbReference type="AlphaFoldDB" id="A0A3L6EPS3"/>
<dbReference type="Proteomes" id="UP000251960">
    <property type="component" value="Chromosome 5"/>
</dbReference>
<reference evidence="2 3" key="1">
    <citation type="journal article" date="2018" name="Nat. Genet.">
        <title>Extensive intraspecific gene order and gene structural variations between Mo17 and other maize genomes.</title>
        <authorList>
            <person name="Sun S."/>
            <person name="Zhou Y."/>
            <person name="Chen J."/>
            <person name="Shi J."/>
            <person name="Zhao H."/>
            <person name="Zhao H."/>
            <person name="Song W."/>
            <person name="Zhang M."/>
            <person name="Cui Y."/>
            <person name="Dong X."/>
            <person name="Liu H."/>
            <person name="Ma X."/>
            <person name="Jiao Y."/>
            <person name="Wang B."/>
            <person name="Wei X."/>
            <person name="Stein J.C."/>
            <person name="Glaubitz J.C."/>
            <person name="Lu F."/>
            <person name="Yu G."/>
            <person name="Liang C."/>
            <person name="Fengler K."/>
            <person name="Li B."/>
            <person name="Rafalski A."/>
            <person name="Schnable P.S."/>
            <person name="Ware D.H."/>
            <person name="Buckler E.S."/>
            <person name="Lai J."/>
        </authorList>
    </citation>
    <scope>NUCLEOTIDE SEQUENCE [LARGE SCALE GENOMIC DNA]</scope>
    <source>
        <strain evidence="3">cv. Missouri 17</strain>
        <tissue evidence="2">Seedling</tissue>
    </source>
</reference>
<feature type="compositionally biased region" description="Pro residues" evidence="1">
    <location>
        <begin position="1"/>
        <end position="11"/>
    </location>
</feature>